<dbReference type="EMBL" id="MU858047">
    <property type="protein sequence ID" value="KAK4219639.1"/>
    <property type="molecule type" value="Genomic_DNA"/>
</dbReference>
<accession>A0AAN7BDB9</accession>
<gene>
    <name evidence="2" type="ORF">QBC37DRAFT_477717</name>
</gene>
<proteinExistence type="predicted"/>
<feature type="region of interest" description="Disordered" evidence="1">
    <location>
        <begin position="221"/>
        <end position="252"/>
    </location>
</feature>
<comment type="caution">
    <text evidence="2">The sequence shown here is derived from an EMBL/GenBank/DDBJ whole genome shotgun (WGS) entry which is preliminary data.</text>
</comment>
<feature type="compositionally biased region" description="Polar residues" evidence="1">
    <location>
        <begin position="1"/>
        <end position="12"/>
    </location>
</feature>
<feature type="compositionally biased region" description="Low complexity" evidence="1">
    <location>
        <begin position="221"/>
        <end position="230"/>
    </location>
</feature>
<organism evidence="2 3">
    <name type="scientific">Rhypophila decipiens</name>
    <dbReference type="NCBI Taxonomy" id="261697"/>
    <lineage>
        <taxon>Eukaryota</taxon>
        <taxon>Fungi</taxon>
        <taxon>Dikarya</taxon>
        <taxon>Ascomycota</taxon>
        <taxon>Pezizomycotina</taxon>
        <taxon>Sordariomycetes</taxon>
        <taxon>Sordariomycetidae</taxon>
        <taxon>Sordariales</taxon>
        <taxon>Naviculisporaceae</taxon>
        <taxon>Rhypophila</taxon>
    </lineage>
</organism>
<dbReference type="AlphaFoldDB" id="A0AAN7BDB9"/>
<dbReference type="Proteomes" id="UP001301769">
    <property type="component" value="Unassembled WGS sequence"/>
</dbReference>
<evidence type="ECO:0000313" key="2">
    <source>
        <dbReference type="EMBL" id="KAK4219639.1"/>
    </source>
</evidence>
<keyword evidence="3" id="KW-1185">Reference proteome</keyword>
<protein>
    <submittedName>
        <fullName evidence="2">Uncharacterized protein</fullName>
    </submittedName>
</protein>
<evidence type="ECO:0000313" key="3">
    <source>
        <dbReference type="Proteomes" id="UP001301769"/>
    </source>
</evidence>
<reference evidence="2" key="1">
    <citation type="journal article" date="2023" name="Mol. Phylogenet. Evol.">
        <title>Genome-scale phylogeny and comparative genomics of the fungal order Sordariales.</title>
        <authorList>
            <person name="Hensen N."/>
            <person name="Bonometti L."/>
            <person name="Westerberg I."/>
            <person name="Brannstrom I.O."/>
            <person name="Guillou S."/>
            <person name="Cros-Aarteil S."/>
            <person name="Calhoun S."/>
            <person name="Haridas S."/>
            <person name="Kuo A."/>
            <person name="Mondo S."/>
            <person name="Pangilinan J."/>
            <person name="Riley R."/>
            <person name="LaButti K."/>
            <person name="Andreopoulos B."/>
            <person name="Lipzen A."/>
            <person name="Chen C."/>
            <person name="Yan M."/>
            <person name="Daum C."/>
            <person name="Ng V."/>
            <person name="Clum A."/>
            <person name="Steindorff A."/>
            <person name="Ohm R.A."/>
            <person name="Martin F."/>
            <person name="Silar P."/>
            <person name="Natvig D.O."/>
            <person name="Lalanne C."/>
            <person name="Gautier V."/>
            <person name="Ament-Velasquez S.L."/>
            <person name="Kruys A."/>
            <person name="Hutchinson M.I."/>
            <person name="Powell A.J."/>
            <person name="Barry K."/>
            <person name="Miller A.N."/>
            <person name="Grigoriev I.V."/>
            <person name="Debuchy R."/>
            <person name="Gladieux P."/>
            <person name="Hiltunen Thoren M."/>
            <person name="Johannesson H."/>
        </authorList>
    </citation>
    <scope>NUCLEOTIDE SEQUENCE</scope>
    <source>
        <strain evidence="2">PSN293</strain>
    </source>
</reference>
<reference evidence="2" key="2">
    <citation type="submission" date="2023-05" db="EMBL/GenBank/DDBJ databases">
        <authorList>
            <consortium name="Lawrence Berkeley National Laboratory"/>
            <person name="Steindorff A."/>
            <person name="Hensen N."/>
            <person name="Bonometti L."/>
            <person name="Westerberg I."/>
            <person name="Brannstrom I.O."/>
            <person name="Guillou S."/>
            <person name="Cros-Aarteil S."/>
            <person name="Calhoun S."/>
            <person name="Haridas S."/>
            <person name="Kuo A."/>
            <person name="Mondo S."/>
            <person name="Pangilinan J."/>
            <person name="Riley R."/>
            <person name="Labutti K."/>
            <person name="Andreopoulos B."/>
            <person name="Lipzen A."/>
            <person name="Chen C."/>
            <person name="Yanf M."/>
            <person name="Daum C."/>
            <person name="Ng V."/>
            <person name="Clum A."/>
            <person name="Ohm R."/>
            <person name="Martin F."/>
            <person name="Silar P."/>
            <person name="Natvig D."/>
            <person name="Lalanne C."/>
            <person name="Gautier V."/>
            <person name="Ament-Velasquez S.L."/>
            <person name="Kruys A."/>
            <person name="Hutchinson M.I."/>
            <person name="Powell A.J."/>
            <person name="Barry K."/>
            <person name="Miller A.N."/>
            <person name="Grigoriev I.V."/>
            <person name="Debuchy R."/>
            <person name="Gladieux P."/>
            <person name="Thoren M.H."/>
            <person name="Johannesson H."/>
        </authorList>
    </citation>
    <scope>NUCLEOTIDE SEQUENCE</scope>
    <source>
        <strain evidence="2">PSN293</strain>
    </source>
</reference>
<sequence>MDPSSQFSLRISSDSKHNQSKTSPKNVPVRAQHRSGTQQAPLSPVCSVYQLAGGVTGVSSRRKYHSMVYDVYFETRSSNNPRHGDVMSSMLTRRPCCLLLVVGEDDAFHRYKSDGAMPLLSRWLPVSVRGSWGQGVTYPCVCRPQVGVQGKTPSLLVAAQPARALCLWRSSHSLCTLQQIGGGHPCGLFVVAVGNFSVPLSFLSWAAGGRLVLEMSAKVSTSPSGTSPSTLWLEPESATWDPRRGAIRRPGP</sequence>
<feature type="region of interest" description="Disordered" evidence="1">
    <location>
        <begin position="1"/>
        <end position="39"/>
    </location>
</feature>
<evidence type="ECO:0000256" key="1">
    <source>
        <dbReference type="SAM" id="MobiDB-lite"/>
    </source>
</evidence>
<name>A0AAN7BDB9_9PEZI</name>